<dbReference type="InterPro" id="IPR001509">
    <property type="entry name" value="Epimerase_deHydtase"/>
</dbReference>
<dbReference type="Proteomes" id="UP000028488">
    <property type="component" value="Chromosome"/>
</dbReference>
<sequence length="355" mass="37467">MTETRVLLTGAAGFIGSHVRTALTDAGHDVVAVDALLPSAHGADVEPPDGVRRADVRDLPALIELLRGVDAVCHQAAVVGAGVDVSDAPAYASHNDLGTATLLAAMHESGCGKLILASSMVVYGDGRYRNGRGEFVEPLARRTEDLAAGIFDERDPDTGDPLEWTLVEEDSPLRPRSLYAAGKVAQEHYALAWALATGGSVTALRYHNVYGDRMPRDTPYSGVAAMFRSALENGDPPRVFEDGRQTRDFVHVHDVAAANVAAVEAAMPGFSAFNVCSGQPITIGEVAATLARSYGGPEPVVTGEYRPGDVRHIVADPRLARERLGFLARIMPAEGIAAFAHAPLRDAAPAGPPRV</sequence>
<reference evidence="2 3" key="1">
    <citation type="submission" date="2014-07" db="EMBL/GenBank/DDBJ databases">
        <title>Genome Sequence of Rhodococcus opacus Strain R7, a Biodegrader of Mono- and Polycyclic Aromatic Hydrocarbons.</title>
        <authorList>
            <person name="Di Gennaro P."/>
            <person name="Zampolli J."/>
            <person name="Presti I."/>
            <person name="Cappelletti M."/>
            <person name="D'Ursi P."/>
            <person name="Orro A."/>
            <person name="Mezzelani A."/>
            <person name="Milanesi L."/>
        </authorList>
    </citation>
    <scope>NUCLEOTIDE SEQUENCE [LARGE SCALE GENOMIC DNA]</scope>
    <source>
        <strain evidence="2 3">R7</strain>
    </source>
</reference>
<gene>
    <name evidence="2" type="ORF">EP51_20190</name>
</gene>
<evidence type="ECO:0000313" key="2">
    <source>
        <dbReference type="EMBL" id="AII06834.1"/>
    </source>
</evidence>
<dbReference type="PANTHER" id="PTHR43245:SF13">
    <property type="entry name" value="UDP-D-APIOSE_UDP-D-XYLOSE SYNTHASE 2"/>
    <property type="match status" value="1"/>
</dbReference>
<dbReference type="Pfam" id="PF01370">
    <property type="entry name" value="Epimerase"/>
    <property type="match status" value="2"/>
</dbReference>
<dbReference type="AlphaFoldDB" id="A0A076ETZ2"/>
<evidence type="ECO:0000259" key="1">
    <source>
        <dbReference type="Pfam" id="PF01370"/>
    </source>
</evidence>
<proteinExistence type="predicted"/>
<protein>
    <submittedName>
        <fullName evidence="2">NAD-dependent dehydratase</fullName>
    </submittedName>
</protein>
<feature type="domain" description="NAD-dependent epimerase/dehydratase" evidence="1">
    <location>
        <begin position="6"/>
        <end position="128"/>
    </location>
</feature>
<dbReference type="PANTHER" id="PTHR43245">
    <property type="entry name" value="BIFUNCTIONAL POLYMYXIN RESISTANCE PROTEIN ARNA"/>
    <property type="match status" value="1"/>
</dbReference>
<dbReference type="SUPFAM" id="SSF51735">
    <property type="entry name" value="NAD(P)-binding Rossmann-fold domains"/>
    <property type="match status" value="1"/>
</dbReference>
<evidence type="ECO:0000313" key="3">
    <source>
        <dbReference type="Proteomes" id="UP000028488"/>
    </source>
</evidence>
<accession>A0A076ETZ2</accession>
<name>A0A076ETZ2_RHOOP</name>
<dbReference type="EMBL" id="CP008947">
    <property type="protein sequence ID" value="AII06834.1"/>
    <property type="molecule type" value="Genomic_DNA"/>
</dbReference>
<dbReference type="InterPro" id="IPR036291">
    <property type="entry name" value="NAD(P)-bd_dom_sf"/>
</dbReference>
<dbReference type="RefSeq" id="WP_128640207.1">
    <property type="nucleotide sequence ID" value="NZ_CP008947.1"/>
</dbReference>
<dbReference type="InterPro" id="IPR050177">
    <property type="entry name" value="Lipid_A_modif_metabolic_enz"/>
</dbReference>
<organism evidence="2 3">
    <name type="scientific">Rhodococcus opacus</name>
    <name type="common">Nocardia opaca</name>
    <dbReference type="NCBI Taxonomy" id="37919"/>
    <lineage>
        <taxon>Bacteria</taxon>
        <taxon>Bacillati</taxon>
        <taxon>Actinomycetota</taxon>
        <taxon>Actinomycetes</taxon>
        <taxon>Mycobacteriales</taxon>
        <taxon>Nocardiaceae</taxon>
        <taxon>Rhodococcus</taxon>
    </lineage>
</organism>
<feature type="domain" description="NAD-dependent epimerase/dehydratase" evidence="1">
    <location>
        <begin position="168"/>
        <end position="275"/>
    </location>
</feature>
<dbReference type="Gene3D" id="3.40.50.720">
    <property type="entry name" value="NAD(P)-binding Rossmann-like Domain"/>
    <property type="match status" value="1"/>
</dbReference>
<dbReference type="eggNOG" id="COG0451">
    <property type="taxonomic scope" value="Bacteria"/>
</dbReference>